<feature type="compositionally biased region" description="Polar residues" evidence="6">
    <location>
        <begin position="1055"/>
        <end position="1089"/>
    </location>
</feature>
<dbReference type="InterPro" id="IPR015943">
    <property type="entry name" value="WD40/YVTN_repeat-like_dom_sf"/>
</dbReference>
<comment type="caution">
    <text evidence="8">The sequence shown here is derived from an EMBL/GenBank/DDBJ whole genome shotgun (WGS) entry which is preliminary data.</text>
</comment>
<dbReference type="PRINTS" id="PR00962">
    <property type="entry name" value="LETHAL2GIANT"/>
</dbReference>
<dbReference type="GO" id="GO:0045159">
    <property type="term" value="F:myosin II binding"/>
    <property type="evidence" value="ECO:0007669"/>
    <property type="project" value="TreeGrafter"/>
</dbReference>
<name>A0A818ZIK3_9BILA</name>
<dbReference type="PANTHER" id="PTHR10241:SF29">
    <property type="entry name" value="LETHAL(2) GIANT LARVAE PROTEIN"/>
    <property type="match status" value="1"/>
</dbReference>
<dbReference type="GO" id="GO:0030866">
    <property type="term" value="P:cortical actin cytoskeleton organization"/>
    <property type="evidence" value="ECO:0007669"/>
    <property type="project" value="TreeGrafter"/>
</dbReference>
<evidence type="ECO:0000313" key="9">
    <source>
        <dbReference type="Proteomes" id="UP000663866"/>
    </source>
</evidence>
<dbReference type="SMART" id="SM00320">
    <property type="entry name" value="WD40"/>
    <property type="match status" value="4"/>
</dbReference>
<evidence type="ECO:0000259" key="7">
    <source>
        <dbReference type="Pfam" id="PF08366"/>
    </source>
</evidence>
<dbReference type="InterPro" id="IPR000664">
    <property type="entry name" value="Lethal2_giant"/>
</dbReference>
<dbReference type="Pfam" id="PF08366">
    <property type="entry name" value="LLGL"/>
    <property type="match status" value="1"/>
</dbReference>
<keyword evidence="3 5" id="KW-0853">WD repeat</keyword>
<evidence type="ECO:0000256" key="2">
    <source>
        <dbReference type="ARBA" id="ARBA00022483"/>
    </source>
</evidence>
<dbReference type="EMBL" id="CAJOBG010000135">
    <property type="protein sequence ID" value="CAF3764113.1"/>
    <property type="molecule type" value="Genomic_DNA"/>
</dbReference>
<dbReference type="InterPro" id="IPR001680">
    <property type="entry name" value="WD40_rpt"/>
</dbReference>
<dbReference type="GO" id="GO:0019905">
    <property type="term" value="F:syntaxin binding"/>
    <property type="evidence" value="ECO:0007669"/>
    <property type="project" value="TreeGrafter"/>
</dbReference>
<dbReference type="Proteomes" id="UP000663866">
    <property type="component" value="Unassembled WGS sequence"/>
</dbReference>
<organism evidence="8 9">
    <name type="scientific">Rotaria magnacalcarata</name>
    <dbReference type="NCBI Taxonomy" id="392030"/>
    <lineage>
        <taxon>Eukaryota</taxon>
        <taxon>Metazoa</taxon>
        <taxon>Spiralia</taxon>
        <taxon>Gnathifera</taxon>
        <taxon>Rotifera</taxon>
        <taxon>Eurotatoria</taxon>
        <taxon>Bdelloidea</taxon>
        <taxon>Philodinida</taxon>
        <taxon>Philodinidae</taxon>
        <taxon>Rotaria</taxon>
    </lineage>
</organism>
<feature type="compositionally biased region" description="Basic and acidic residues" evidence="6">
    <location>
        <begin position="1011"/>
        <end position="1021"/>
    </location>
</feature>
<feature type="compositionally biased region" description="Polar residues" evidence="6">
    <location>
        <begin position="1169"/>
        <end position="1187"/>
    </location>
</feature>
<evidence type="ECO:0000313" key="8">
    <source>
        <dbReference type="EMBL" id="CAF3764113.1"/>
    </source>
</evidence>
<dbReference type="SUPFAM" id="SSF50978">
    <property type="entry name" value="WD40 repeat-like"/>
    <property type="match status" value="2"/>
</dbReference>
<keyword evidence="9" id="KW-1185">Reference proteome</keyword>
<comment type="similarity">
    <text evidence="1">Belongs to the WD repeat L(2)GL family.</text>
</comment>
<dbReference type="GO" id="GO:0051294">
    <property type="term" value="P:establishment of spindle orientation"/>
    <property type="evidence" value="ECO:0007669"/>
    <property type="project" value="TreeGrafter"/>
</dbReference>
<dbReference type="PANTHER" id="PTHR10241">
    <property type="entry name" value="LETHAL 2 GIANT LARVAE PROTEIN"/>
    <property type="match status" value="1"/>
</dbReference>
<feature type="compositionally biased region" description="Polar residues" evidence="6">
    <location>
        <begin position="1102"/>
        <end position="1123"/>
    </location>
</feature>
<dbReference type="InterPro" id="IPR036322">
    <property type="entry name" value="WD40_repeat_dom_sf"/>
</dbReference>
<proteinExistence type="inferred from homology"/>
<dbReference type="AlphaFoldDB" id="A0A818ZIK3"/>
<accession>A0A818ZIK3</accession>
<sequence length="1187" mass="133353">MFKFKLGRKQPEDNEARRRLQKELFGFSKICDRGFPSRPSAIAYDPQLKLIAIGTHAGEIRIYGQPNFQVSYNLNNPSSIRKIIFLNGIARVLILTSDGYLHLLEINNLNSIHIDHICTSNENSESILKDTQTLCLLRNNLNLLIGLHNGNIYSFNIENFSLNTKPIIPTEIIEKIIVENCSGRIIHPGSVQSIVQHPINDDKVLIGYKNTLIVHWDLPSNSHDRTYIYKQEVESVCWYNQGRNFATCHSNGSYALWDAKQQLNIVETEKIPYGPYPCIPMTKINVKIMRNGDPLIIFSGGLPRSSYSNKHTVSCLCENEHNNERTRHVTFDFTTGIIDFFTIDKLSSDGSRDDPQSLVILLNEEIVMVDLLTDSWPSYHLPYLNSIHASPIICTTFACNVNQEFHKKLINYALIQFEENSDRQWLITGGEIKKIINDDSQEKNLLLTGHEDGSIQFWDVTNISMPLICKLKTSDYFQIEQAPNDDVDEETWPPFRKTGIYDPYCDDPRLAIQKLALCTNTDTLIAAGTAGQVLAFQFTAEPTDVNLPMTTVNLLDGCESFVWKGHEEMKTKSTFVSSGFLATSCIQLYPPAAVSALALCSDIQCYAVGTAHGFALINYQQSRILTAKCTLDPNSLGHTSKVPSSFGESTLIRGRSLKKSLRESFRRFRKGRTIKKSTMTPTTQRADESHPLSATNMHLEEITRVPIERQVEFREFKQNDDQTVSMVRCLYFAKTYLNSLHDRTRSLWAGTNGGHVYVYSIIGFESQTLNRTTITTDQTSSCSLAKEIRLKHKAPVLSIIVLDGLNQSIGQGSNIPLIDSKFLTTEIPIQTTPTHSENVTSHKVLICSEEQFKIFTLPHLKPSGKFKLTATEGTRVRKININQFASKTDHHFLFPGSLMVKTNLDNPDESHSEYCLTCLDNMGHISIYSLPTFRRQILFNCVKPTDITALSSLQFTPYAHAFYLQSSSEFTEVTFSLKNSSPCSMMISYDKLQRKTILRSNEDQSSQQISSKRDESHDHVEELTHEILSKDSICSSTPKTIDNKNEYEEPESITIIKSNPNENNSGFSTNSDSAIDLNSMNITNNQPSNDEVLKPIEHDPPSFQSTPLKVTTEPSITVSQNGDHASISPVLSKSSKKAAPPPPPPPKPAKLISVKVRQAPTINEVHCYNGTNNKSSSPSQQTPAIHT</sequence>
<dbReference type="GO" id="GO:0006887">
    <property type="term" value="P:exocytosis"/>
    <property type="evidence" value="ECO:0007669"/>
    <property type="project" value="UniProtKB-KW"/>
</dbReference>
<dbReference type="GO" id="GO:0005886">
    <property type="term" value="C:plasma membrane"/>
    <property type="evidence" value="ECO:0007669"/>
    <property type="project" value="TreeGrafter"/>
</dbReference>
<dbReference type="PROSITE" id="PS50082">
    <property type="entry name" value="WD_REPEATS_2"/>
    <property type="match status" value="1"/>
</dbReference>
<evidence type="ECO:0000256" key="4">
    <source>
        <dbReference type="ARBA" id="ARBA00022737"/>
    </source>
</evidence>
<keyword evidence="2" id="KW-0268">Exocytosis</keyword>
<dbReference type="GO" id="GO:0032878">
    <property type="term" value="P:regulation of establishment or maintenance of cell polarity"/>
    <property type="evidence" value="ECO:0007669"/>
    <property type="project" value="TreeGrafter"/>
</dbReference>
<gene>
    <name evidence="8" type="ORF">OVN521_LOCUS1858</name>
</gene>
<feature type="repeat" description="WD" evidence="5">
    <location>
        <begin position="440"/>
        <end position="462"/>
    </location>
</feature>
<evidence type="ECO:0000256" key="5">
    <source>
        <dbReference type="PROSITE-ProRule" id="PRU00221"/>
    </source>
</evidence>
<feature type="compositionally biased region" description="Basic and acidic residues" evidence="6">
    <location>
        <begin position="1091"/>
        <end position="1100"/>
    </location>
</feature>
<evidence type="ECO:0000256" key="1">
    <source>
        <dbReference type="ARBA" id="ARBA00008070"/>
    </source>
</evidence>
<dbReference type="GO" id="GO:0006893">
    <property type="term" value="P:Golgi to plasma membrane transport"/>
    <property type="evidence" value="ECO:0007669"/>
    <property type="project" value="TreeGrafter"/>
</dbReference>
<feature type="compositionally biased region" description="Pro residues" evidence="6">
    <location>
        <begin position="1139"/>
        <end position="1148"/>
    </location>
</feature>
<dbReference type="GO" id="GO:0030864">
    <property type="term" value="C:cortical actin cytoskeleton"/>
    <property type="evidence" value="ECO:0007669"/>
    <property type="project" value="TreeGrafter"/>
</dbReference>
<feature type="domain" description="Lethal giant larvae homologue 2" evidence="7">
    <location>
        <begin position="270"/>
        <end position="377"/>
    </location>
</feature>
<dbReference type="InterPro" id="IPR013577">
    <property type="entry name" value="LLGL2"/>
</dbReference>
<keyword evidence="4" id="KW-0677">Repeat</keyword>
<protein>
    <recommendedName>
        <fullName evidence="7">Lethal giant larvae homologue 2 domain-containing protein</fullName>
    </recommendedName>
</protein>
<dbReference type="Gene3D" id="2.130.10.10">
    <property type="entry name" value="YVTN repeat-like/Quinoprotein amine dehydrogenase"/>
    <property type="match status" value="2"/>
</dbReference>
<evidence type="ECO:0000256" key="6">
    <source>
        <dbReference type="SAM" id="MobiDB-lite"/>
    </source>
</evidence>
<dbReference type="GO" id="GO:0008593">
    <property type="term" value="P:regulation of Notch signaling pathway"/>
    <property type="evidence" value="ECO:0007669"/>
    <property type="project" value="TreeGrafter"/>
</dbReference>
<evidence type="ECO:0000256" key="3">
    <source>
        <dbReference type="ARBA" id="ARBA00022574"/>
    </source>
</evidence>
<feature type="region of interest" description="Disordered" evidence="6">
    <location>
        <begin position="1034"/>
        <end position="1187"/>
    </location>
</feature>
<reference evidence="8" key="1">
    <citation type="submission" date="2021-02" db="EMBL/GenBank/DDBJ databases">
        <authorList>
            <person name="Nowell W R."/>
        </authorList>
    </citation>
    <scope>NUCLEOTIDE SEQUENCE</scope>
</reference>
<feature type="region of interest" description="Disordered" evidence="6">
    <location>
        <begin position="999"/>
        <end position="1021"/>
    </location>
</feature>
<dbReference type="GO" id="GO:0005096">
    <property type="term" value="F:GTPase activator activity"/>
    <property type="evidence" value="ECO:0007669"/>
    <property type="project" value="TreeGrafter"/>
</dbReference>